<keyword evidence="1" id="KW-0812">Transmembrane</keyword>
<dbReference type="PANTHER" id="PTHR31410">
    <property type="entry name" value="TRANSMEMBRANE PROTEIN 246"/>
    <property type="match status" value="1"/>
</dbReference>
<dbReference type="CTD" id="9821879"/>
<evidence type="ECO:0000256" key="1">
    <source>
        <dbReference type="SAM" id="Phobius"/>
    </source>
</evidence>
<dbReference type="GO" id="GO:0000139">
    <property type="term" value="C:Golgi membrane"/>
    <property type="evidence" value="ECO:0007669"/>
    <property type="project" value="InterPro"/>
</dbReference>
<dbReference type="PANTHER" id="PTHR31410:SF1">
    <property type="entry name" value="POST-GPI ATTACHMENT TO PROTEINS FACTOR 4"/>
    <property type="match status" value="1"/>
</dbReference>
<dbReference type="EMBL" id="WUAV01000002">
    <property type="protein sequence ID" value="KAF1765098.1"/>
    <property type="molecule type" value="Genomic_DNA"/>
</dbReference>
<dbReference type="RefSeq" id="XP_003117036.2">
    <property type="nucleotide sequence ID" value="XM_003116988.2"/>
</dbReference>
<feature type="transmembrane region" description="Helical" evidence="1">
    <location>
        <begin position="6"/>
        <end position="27"/>
    </location>
</feature>
<evidence type="ECO:0000313" key="2">
    <source>
        <dbReference type="EMBL" id="KAF1765098.1"/>
    </source>
</evidence>
<proteinExistence type="predicted"/>
<sequence>MANNILVSIIWQLFWCSILFPIIHFGISLVREVTPKIGHDERLFPRDILYNTDLLNKHRVKIADELYRGFKKIKPSPASVEVRVVASNRGNDFLYQTVIFLLEQQASSYPSFNYTMQICNVESETFSDLKRFDKMEIPISTLGDQSKNAKFLNSTLKKENDDYWKCMALTTDSRYILLIEDDAVVIPEFSNLLKSLVRKLDDHEYVDFVKLYHPNYLRKLPSYALMGAVSISLSFFSCYAIKSFFKTFPILTFLILSLVVFYDFTTYGCRLSADFRYYLTGSAYFSYPESCCTPAVIFRKSSVKTMYEYFSRSVAFEGHAKDHILDESPFTGRQSDVNYVTHIGSFSSIRQRAVFLSDLRDN</sequence>
<dbReference type="GO" id="GO:0016757">
    <property type="term" value="F:glycosyltransferase activity"/>
    <property type="evidence" value="ECO:0007669"/>
    <property type="project" value="InterPro"/>
</dbReference>
<keyword evidence="1" id="KW-0472">Membrane</keyword>
<dbReference type="GO" id="GO:0006506">
    <property type="term" value="P:GPI anchor biosynthetic process"/>
    <property type="evidence" value="ECO:0007669"/>
    <property type="project" value="InterPro"/>
</dbReference>
<gene>
    <name evidence="2" type="ORF">GCK72_005050</name>
</gene>
<protein>
    <submittedName>
        <fullName evidence="2">Uncharacterized protein</fullName>
    </submittedName>
</protein>
<evidence type="ECO:0000313" key="3">
    <source>
        <dbReference type="Proteomes" id="UP000483820"/>
    </source>
</evidence>
<name>A0A6A5HBD3_CAERE</name>
<dbReference type="AlphaFoldDB" id="A0A6A5HBD3"/>
<dbReference type="InterPro" id="IPR029675">
    <property type="entry name" value="PGAP4"/>
</dbReference>
<reference evidence="2 3" key="1">
    <citation type="submission" date="2019-12" db="EMBL/GenBank/DDBJ databases">
        <title>Chromosome-level assembly of the Caenorhabditis remanei genome.</title>
        <authorList>
            <person name="Teterina A.A."/>
            <person name="Willis J.H."/>
            <person name="Phillips P.C."/>
        </authorList>
    </citation>
    <scope>NUCLEOTIDE SEQUENCE [LARGE SCALE GENOMIC DNA]</scope>
    <source>
        <strain evidence="2 3">PX506</strain>
        <tissue evidence="2">Whole organism</tissue>
    </source>
</reference>
<organism evidence="2 3">
    <name type="scientific">Caenorhabditis remanei</name>
    <name type="common">Caenorhabditis vulgaris</name>
    <dbReference type="NCBI Taxonomy" id="31234"/>
    <lineage>
        <taxon>Eukaryota</taxon>
        <taxon>Metazoa</taxon>
        <taxon>Ecdysozoa</taxon>
        <taxon>Nematoda</taxon>
        <taxon>Chromadorea</taxon>
        <taxon>Rhabditida</taxon>
        <taxon>Rhabditina</taxon>
        <taxon>Rhabditomorpha</taxon>
        <taxon>Rhabditoidea</taxon>
        <taxon>Rhabditidae</taxon>
        <taxon>Peloderinae</taxon>
        <taxon>Caenorhabditis</taxon>
    </lineage>
</organism>
<feature type="transmembrane region" description="Helical" evidence="1">
    <location>
        <begin position="220"/>
        <end position="242"/>
    </location>
</feature>
<dbReference type="GeneID" id="9821879"/>
<comment type="caution">
    <text evidence="2">The sequence shown here is derived from an EMBL/GenBank/DDBJ whole genome shotgun (WGS) entry which is preliminary data.</text>
</comment>
<dbReference type="KEGG" id="crq:GCK72_005050"/>
<dbReference type="CDD" id="cd21105">
    <property type="entry name" value="PGAP4-like"/>
    <property type="match status" value="1"/>
</dbReference>
<keyword evidence="1" id="KW-1133">Transmembrane helix</keyword>
<accession>A0A6A5HBD3</accession>
<dbReference type="Proteomes" id="UP000483820">
    <property type="component" value="Chromosome II"/>
</dbReference>
<feature type="transmembrane region" description="Helical" evidence="1">
    <location>
        <begin position="248"/>
        <end position="269"/>
    </location>
</feature>